<feature type="domain" description="Major facilitator superfamily (MFS) profile" evidence="5">
    <location>
        <begin position="10"/>
        <end position="411"/>
    </location>
</feature>
<reference evidence="6" key="1">
    <citation type="submission" date="2016-04" db="EMBL/GenBank/DDBJ databases">
        <authorList>
            <person name="Evans L.H."/>
            <person name="Alamgir A."/>
            <person name="Owens N."/>
            <person name="Weber N.D."/>
            <person name="Virtaneva K."/>
            <person name="Barbian K."/>
            <person name="Babar A."/>
            <person name="Rosenke K."/>
        </authorList>
    </citation>
    <scope>NUCLEOTIDE SEQUENCE</scope>
    <source>
        <strain evidence="6">86</strain>
    </source>
</reference>
<dbReference type="Gene3D" id="1.20.1250.20">
    <property type="entry name" value="MFS general substrate transporter like domains"/>
    <property type="match status" value="2"/>
</dbReference>
<gene>
    <name evidence="6" type="ORF">KL86APRO_10378</name>
</gene>
<accession>A0A212J1R4</accession>
<feature type="transmembrane region" description="Helical" evidence="4">
    <location>
        <begin position="265"/>
        <end position="287"/>
    </location>
</feature>
<dbReference type="Pfam" id="PF07690">
    <property type="entry name" value="MFS_1"/>
    <property type="match status" value="1"/>
</dbReference>
<evidence type="ECO:0000256" key="1">
    <source>
        <dbReference type="ARBA" id="ARBA00022692"/>
    </source>
</evidence>
<evidence type="ECO:0000256" key="2">
    <source>
        <dbReference type="ARBA" id="ARBA00022989"/>
    </source>
</evidence>
<dbReference type="EMBL" id="FLUO01000001">
    <property type="protein sequence ID" value="SBV93396.1"/>
    <property type="molecule type" value="Genomic_DNA"/>
</dbReference>
<dbReference type="InterPro" id="IPR020846">
    <property type="entry name" value="MFS_dom"/>
</dbReference>
<dbReference type="PANTHER" id="PTHR11360">
    <property type="entry name" value="MONOCARBOXYLATE TRANSPORTER"/>
    <property type="match status" value="1"/>
</dbReference>
<keyword evidence="1 4" id="KW-0812">Transmembrane</keyword>
<dbReference type="InterPro" id="IPR036259">
    <property type="entry name" value="MFS_trans_sf"/>
</dbReference>
<feature type="transmembrane region" description="Helical" evidence="4">
    <location>
        <begin position="45"/>
        <end position="66"/>
    </location>
</feature>
<feature type="transmembrane region" description="Helical" evidence="4">
    <location>
        <begin position="385"/>
        <end position="406"/>
    </location>
</feature>
<dbReference type="AlphaFoldDB" id="A0A212J1R4"/>
<dbReference type="PANTHER" id="PTHR11360:SF290">
    <property type="entry name" value="MONOCARBOXYLATE MFS PERMEASE"/>
    <property type="match status" value="1"/>
</dbReference>
<keyword evidence="3 4" id="KW-0472">Membrane</keyword>
<sequence length="421" mass="44131">MRERLHYGWIVAGVAFLVMMVGAGVRATPGVLIVPLEREFGWSNATISVSIAVTIFLYGLVGPFAAALFERFGLGRSVAVALLLLAAGVAATSRIAEPWHMTALWGVLVGCGTGMIAMVLGATVANRWFVKRRGLVLGALTASAATGQLVFLPMLASLSAAHGWRTVSYVVAAAALALVPPALWLLRDHPANLNLPRYGESTVAPPPVSTVNPAKRAIGALRDGLGARDFWLLSGTFFICGASTNGLVGTHLIPLCVDYGYTEVVGAGLLAAMGVFDLIGTTASGWLTDRYDSRKLLAWYYGLRGLSLMFVPFAFGYETLGLSVFAIFYGLDWIATVPPTVRLAGKAFGEANAALMFGWIAVAHQIGAASAAWAAGYVRTASGDYFAAFFGAGVLCLAAVVMALAIGRRPEPQDGLAAEAA</sequence>
<organism evidence="6">
    <name type="scientific">uncultured Alphaproteobacteria bacterium</name>
    <dbReference type="NCBI Taxonomy" id="91750"/>
    <lineage>
        <taxon>Bacteria</taxon>
        <taxon>Pseudomonadati</taxon>
        <taxon>Pseudomonadota</taxon>
        <taxon>Alphaproteobacteria</taxon>
        <taxon>environmental samples</taxon>
    </lineage>
</organism>
<name>A0A212J1R4_9PROT</name>
<dbReference type="InterPro" id="IPR050327">
    <property type="entry name" value="Proton-linked_MCT"/>
</dbReference>
<keyword evidence="2 4" id="KW-1133">Transmembrane helix</keyword>
<feature type="transmembrane region" description="Helical" evidence="4">
    <location>
        <begin position="134"/>
        <end position="155"/>
    </location>
</feature>
<evidence type="ECO:0000259" key="5">
    <source>
        <dbReference type="PROSITE" id="PS50850"/>
    </source>
</evidence>
<feature type="transmembrane region" description="Helical" evidence="4">
    <location>
        <begin position="7"/>
        <end position="25"/>
    </location>
</feature>
<dbReference type="PROSITE" id="PS50850">
    <property type="entry name" value="MFS"/>
    <property type="match status" value="1"/>
</dbReference>
<evidence type="ECO:0000313" key="6">
    <source>
        <dbReference type="EMBL" id="SBV93396.1"/>
    </source>
</evidence>
<dbReference type="SUPFAM" id="SSF103473">
    <property type="entry name" value="MFS general substrate transporter"/>
    <property type="match status" value="1"/>
</dbReference>
<dbReference type="InterPro" id="IPR011701">
    <property type="entry name" value="MFS"/>
</dbReference>
<protein>
    <submittedName>
        <fullName evidence="6">Major facilitator superfamily MFS_1</fullName>
    </submittedName>
</protein>
<feature type="transmembrane region" description="Helical" evidence="4">
    <location>
        <begin position="230"/>
        <end position="253"/>
    </location>
</feature>
<evidence type="ECO:0000256" key="4">
    <source>
        <dbReference type="SAM" id="Phobius"/>
    </source>
</evidence>
<dbReference type="GO" id="GO:0022857">
    <property type="term" value="F:transmembrane transporter activity"/>
    <property type="evidence" value="ECO:0007669"/>
    <property type="project" value="InterPro"/>
</dbReference>
<feature type="transmembrane region" description="Helical" evidence="4">
    <location>
        <begin position="78"/>
        <end position="96"/>
    </location>
</feature>
<feature type="transmembrane region" description="Helical" evidence="4">
    <location>
        <begin position="102"/>
        <end position="122"/>
    </location>
</feature>
<feature type="transmembrane region" description="Helical" evidence="4">
    <location>
        <begin position="167"/>
        <end position="186"/>
    </location>
</feature>
<dbReference type="CDD" id="cd17355">
    <property type="entry name" value="MFS_YcxA_like"/>
    <property type="match status" value="1"/>
</dbReference>
<feature type="transmembrane region" description="Helical" evidence="4">
    <location>
        <begin position="353"/>
        <end position="373"/>
    </location>
</feature>
<proteinExistence type="predicted"/>
<evidence type="ECO:0000256" key="3">
    <source>
        <dbReference type="ARBA" id="ARBA00023136"/>
    </source>
</evidence>